<dbReference type="InterPro" id="IPR048279">
    <property type="entry name" value="MdtK-like"/>
</dbReference>
<evidence type="ECO:0000256" key="3">
    <source>
        <dbReference type="ARBA" id="ARBA00022449"/>
    </source>
</evidence>
<dbReference type="GO" id="GO:0006811">
    <property type="term" value="P:monoatomic ion transport"/>
    <property type="evidence" value="ECO:0007669"/>
    <property type="project" value="UniProtKB-KW"/>
</dbReference>
<feature type="transmembrane region" description="Helical" evidence="10">
    <location>
        <begin position="103"/>
        <end position="121"/>
    </location>
</feature>
<keyword evidence="3" id="KW-0050">Antiport</keyword>
<keyword evidence="4" id="KW-1003">Cell membrane</keyword>
<dbReference type="AlphaFoldDB" id="A0A381USQ2"/>
<evidence type="ECO:0000256" key="1">
    <source>
        <dbReference type="ARBA" id="ARBA00004651"/>
    </source>
</evidence>
<evidence type="ECO:0000256" key="9">
    <source>
        <dbReference type="ARBA" id="ARBA00031636"/>
    </source>
</evidence>
<feature type="transmembrane region" description="Helical" evidence="10">
    <location>
        <begin position="201"/>
        <end position="224"/>
    </location>
</feature>
<dbReference type="EMBL" id="UINC01007047">
    <property type="protein sequence ID" value="SVA31120.1"/>
    <property type="molecule type" value="Genomic_DNA"/>
</dbReference>
<dbReference type="InterPro" id="IPR002528">
    <property type="entry name" value="MATE_fam"/>
</dbReference>
<organism evidence="11">
    <name type="scientific">marine metagenome</name>
    <dbReference type="NCBI Taxonomy" id="408172"/>
    <lineage>
        <taxon>unclassified sequences</taxon>
        <taxon>metagenomes</taxon>
        <taxon>ecological metagenomes</taxon>
    </lineage>
</organism>
<feature type="transmembrane region" description="Helical" evidence="10">
    <location>
        <begin position="433"/>
        <end position="452"/>
    </location>
</feature>
<feature type="transmembrane region" description="Helical" evidence="10">
    <location>
        <begin position="169"/>
        <end position="189"/>
    </location>
</feature>
<sequence>MPIVGIISSLRVRWNRENGYKQVLLIAFPLILSTGSWSIQQFVDRMFLSWYSTDALAAAMPAGILSFTIVSFFLGTSGYASTFVAQYFGAGRPERIGPAMWQGIYYSLIGGILVSLTFFLAEPIFDIIGHDPSVRQLEAEYWKYLAIGGFFPIGLAAVSSFFTGRGRTYPVMWASFAATFVNIVFNYLLIFGNFGFPEMGIAGAGLSTVISQLFNFLLLLFMAFSRSNNVRFKTISGWRFDRTLFGRLVRYGLPNGVQFFLDIAAFSAFILIVGRLGSAELAATNIAMNVSMLSFMPMIGMGITVSILVGQSLGGNNPDMADRATFAAVQMASVYMVTIATLYLVVPAMFIYPFAANADPAEFSEIRVHAMTAMKFVAMWSIFDSIGIMVSSALKGAGDTKFIMYAIVGLSFTLLILPTYLAVEVFGLGLKAAWSAGIAYIIGLGITFLLRYRTGRWRSMRVIEQTPKEPAPS</sequence>
<reference evidence="11" key="1">
    <citation type="submission" date="2018-05" db="EMBL/GenBank/DDBJ databases">
        <authorList>
            <person name="Lanie J.A."/>
            <person name="Ng W.-L."/>
            <person name="Kazmierczak K.M."/>
            <person name="Andrzejewski T.M."/>
            <person name="Davidsen T.M."/>
            <person name="Wayne K.J."/>
            <person name="Tettelin H."/>
            <person name="Glass J.I."/>
            <person name="Rusch D."/>
            <person name="Podicherti R."/>
            <person name="Tsui H.-C.T."/>
            <person name="Winkler M.E."/>
        </authorList>
    </citation>
    <scope>NUCLEOTIDE SEQUENCE</scope>
</reference>
<dbReference type="Pfam" id="PF01554">
    <property type="entry name" value="MatE"/>
    <property type="match status" value="2"/>
</dbReference>
<dbReference type="GO" id="GO:0005886">
    <property type="term" value="C:plasma membrane"/>
    <property type="evidence" value="ECO:0007669"/>
    <property type="project" value="UniProtKB-SubCell"/>
</dbReference>
<proteinExistence type="predicted"/>
<keyword evidence="5 10" id="KW-0812">Transmembrane</keyword>
<dbReference type="InterPro" id="IPR050222">
    <property type="entry name" value="MATE_MdtK"/>
</dbReference>
<evidence type="ECO:0000256" key="2">
    <source>
        <dbReference type="ARBA" id="ARBA00022448"/>
    </source>
</evidence>
<evidence type="ECO:0000256" key="5">
    <source>
        <dbReference type="ARBA" id="ARBA00022692"/>
    </source>
</evidence>
<evidence type="ECO:0000256" key="7">
    <source>
        <dbReference type="ARBA" id="ARBA00023065"/>
    </source>
</evidence>
<dbReference type="PANTHER" id="PTHR43298:SF2">
    <property type="entry name" value="FMN_FAD EXPORTER YEEO-RELATED"/>
    <property type="match status" value="1"/>
</dbReference>
<keyword evidence="6 10" id="KW-1133">Transmembrane helix</keyword>
<evidence type="ECO:0000313" key="11">
    <source>
        <dbReference type="EMBL" id="SVA31120.1"/>
    </source>
</evidence>
<feature type="transmembrane region" description="Helical" evidence="10">
    <location>
        <begin position="55"/>
        <end position="82"/>
    </location>
</feature>
<feature type="transmembrane region" description="Helical" evidence="10">
    <location>
        <begin position="402"/>
        <end position="421"/>
    </location>
</feature>
<evidence type="ECO:0000256" key="8">
    <source>
        <dbReference type="ARBA" id="ARBA00023136"/>
    </source>
</evidence>
<dbReference type="PIRSF" id="PIRSF006603">
    <property type="entry name" value="DinF"/>
    <property type="match status" value="1"/>
</dbReference>
<accession>A0A381USQ2</accession>
<comment type="subcellular location">
    <subcellularLocation>
        <location evidence="1">Cell membrane</location>
        <topology evidence="1">Multi-pass membrane protein</topology>
    </subcellularLocation>
</comment>
<evidence type="ECO:0000256" key="6">
    <source>
        <dbReference type="ARBA" id="ARBA00022989"/>
    </source>
</evidence>
<keyword evidence="2" id="KW-0813">Transport</keyword>
<feature type="transmembrane region" description="Helical" evidence="10">
    <location>
        <begin position="141"/>
        <end position="162"/>
    </location>
</feature>
<gene>
    <name evidence="11" type="ORF">METZ01_LOCUS83974</name>
</gene>
<dbReference type="NCBIfam" id="TIGR00797">
    <property type="entry name" value="matE"/>
    <property type="match status" value="1"/>
</dbReference>
<name>A0A381USQ2_9ZZZZ</name>
<feature type="transmembrane region" description="Helical" evidence="10">
    <location>
        <begin position="334"/>
        <end position="356"/>
    </location>
</feature>
<feature type="transmembrane region" description="Helical" evidence="10">
    <location>
        <begin position="368"/>
        <end position="390"/>
    </location>
</feature>
<evidence type="ECO:0000256" key="4">
    <source>
        <dbReference type="ARBA" id="ARBA00022475"/>
    </source>
</evidence>
<keyword evidence="8 10" id="KW-0472">Membrane</keyword>
<feature type="transmembrane region" description="Helical" evidence="10">
    <location>
        <begin position="290"/>
        <end position="313"/>
    </location>
</feature>
<protein>
    <recommendedName>
        <fullName evidence="9">Multidrug-efflux transporter</fullName>
    </recommendedName>
</protein>
<keyword evidence="7" id="KW-0406">Ion transport</keyword>
<dbReference type="GO" id="GO:0015297">
    <property type="term" value="F:antiporter activity"/>
    <property type="evidence" value="ECO:0007669"/>
    <property type="project" value="UniProtKB-KW"/>
</dbReference>
<feature type="transmembrane region" description="Helical" evidence="10">
    <location>
        <begin position="259"/>
        <end position="278"/>
    </location>
</feature>
<feature type="transmembrane region" description="Helical" evidence="10">
    <location>
        <begin position="23"/>
        <end position="43"/>
    </location>
</feature>
<dbReference type="GO" id="GO:0042910">
    <property type="term" value="F:xenobiotic transmembrane transporter activity"/>
    <property type="evidence" value="ECO:0007669"/>
    <property type="project" value="InterPro"/>
</dbReference>
<dbReference type="PANTHER" id="PTHR43298">
    <property type="entry name" value="MULTIDRUG RESISTANCE PROTEIN NORM-RELATED"/>
    <property type="match status" value="1"/>
</dbReference>
<evidence type="ECO:0000256" key="10">
    <source>
        <dbReference type="SAM" id="Phobius"/>
    </source>
</evidence>
<dbReference type="CDD" id="cd13133">
    <property type="entry name" value="MATE_like_7"/>
    <property type="match status" value="1"/>
</dbReference>